<reference evidence="3 4" key="1">
    <citation type="submission" date="2022-04" db="EMBL/GenBank/DDBJ databases">
        <title>Positive selection, recombination, and allopatry shape intraspecific diversity of widespread and dominant cyanobacteria.</title>
        <authorList>
            <person name="Wei J."/>
            <person name="Shu W."/>
            <person name="Hu C."/>
        </authorList>
    </citation>
    <scope>NUCLEOTIDE SEQUENCE [LARGE SCALE GENOMIC DNA]</scope>
    <source>
        <strain evidence="3 4">GB2-A4</strain>
    </source>
</reference>
<dbReference type="InterPro" id="IPR052905">
    <property type="entry name" value="LD-transpeptidase_YkuD-like"/>
</dbReference>
<evidence type="ECO:0000259" key="2">
    <source>
        <dbReference type="Pfam" id="PF01471"/>
    </source>
</evidence>
<dbReference type="InterPro" id="IPR002477">
    <property type="entry name" value="Peptidoglycan-bd-like"/>
</dbReference>
<organism evidence="3 4">
    <name type="scientific">Trichocoleus desertorum GB2-A4</name>
    <dbReference type="NCBI Taxonomy" id="2933944"/>
    <lineage>
        <taxon>Bacteria</taxon>
        <taxon>Bacillati</taxon>
        <taxon>Cyanobacteriota</taxon>
        <taxon>Cyanophyceae</taxon>
        <taxon>Leptolyngbyales</taxon>
        <taxon>Trichocoleusaceae</taxon>
        <taxon>Trichocoleus</taxon>
    </lineage>
</organism>
<dbReference type="Pfam" id="PF01471">
    <property type="entry name" value="PG_binding_1"/>
    <property type="match status" value="2"/>
</dbReference>
<comment type="caution">
    <text evidence="3">The sequence shown here is derived from an EMBL/GenBank/DDBJ whole genome shotgun (WGS) entry which is preliminary data.</text>
</comment>
<dbReference type="Gene3D" id="1.10.101.10">
    <property type="entry name" value="PGBD-like superfamily/PGBD"/>
    <property type="match status" value="2"/>
</dbReference>
<proteinExistence type="predicted"/>
<evidence type="ECO:0000256" key="1">
    <source>
        <dbReference type="SAM" id="MobiDB-lite"/>
    </source>
</evidence>
<feature type="compositionally biased region" description="Polar residues" evidence="1">
    <location>
        <begin position="178"/>
        <end position="210"/>
    </location>
</feature>
<protein>
    <submittedName>
        <fullName evidence="3">Peptidoglycan-binding protein</fullName>
    </submittedName>
</protein>
<feature type="compositionally biased region" description="Low complexity" evidence="1">
    <location>
        <begin position="160"/>
        <end position="172"/>
    </location>
</feature>
<sequence length="283" mass="29408">MKSSLDRGLATPSIIYTPLVRWSIISLLTASSVGPFAWMAEAQEAANQTPTGSTLTRSPGSLINRATLKLGTQGRDVSELQATLRLLGFYAGAVDGFYRESTAIAVSRFQTAAGLPADGIVGPATWDQLFPPTANLRSSTINTISAANLSPTTNSAAAFPTPNITNSSNPNPDRSPALATTSLSNAKPSSDLAGSNSSARSVVPSISTEPEASTVELPVLRLGMQGSAVSRLQERLQAAGFFQGAIDGAFGPETQSAVQAAQRQYQLEADGIVGPATWSALLR</sequence>
<dbReference type="InterPro" id="IPR036366">
    <property type="entry name" value="PGBDSf"/>
</dbReference>
<feature type="domain" description="Peptidoglycan binding-like" evidence="2">
    <location>
        <begin position="225"/>
        <end position="281"/>
    </location>
</feature>
<dbReference type="PANTHER" id="PTHR41533:SF1">
    <property type="entry name" value="L,D-TRANSPEPTIDASE YCBB-RELATED"/>
    <property type="match status" value="1"/>
</dbReference>
<dbReference type="PANTHER" id="PTHR41533">
    <property type="entry name" value="L,D-TRANSPEPTIDASE HI_1667-RELATED"/>
    <property type="match status" value="1"/>
</dbReference>
<feature type="region of interest" description="Disordered" evidence="1">
    <location>
        <begin position="155"/>
        <end position="210"/>
    </location>
</feature>
<dbReference type="EMBL" id="JAMPKM010000002">
    <property type="protein sequence ID" value="MEP0816328.1"/>
    <property type="molecule type" value="Genomic_DNA"/>
</dbReference>
<feature type="domain" description="Peptidoglycan binding-like" evidence="2">
    <location>
        <begin position="74"/>
        <end position="129"/>
    </location>
</feature>
<dbReference type="Proteomes" id="UP001464891">
    <property type="component" value="Unassembled WGS sequence"/>
</dbReference>
<dbReference type="SUPFAM" id="SSF47090">
    <property type="entry name" value="PGBD-like"/>
    <property type="match status" value="2"/>
</dbReference>
<accession>A0ABV0J3H6</accession>
<name>A0ABV0J3H6_9CYAN</name>
<evidence type="ECO:0000313" key="3">
    <source>
        <dbReference type="EMBL" id="MEP0816328.1"/>
    </source>
</evidence>
<evidence type="ECO:0000313" key="4">
    <source>
        <dbReference type="Proteomes" id="UP001464891"/>
    </source>
</evidence>
<keyword evidence="4" id="KW-1185">Reference proteome</keyword>
<dbReference type="InterPro" id="IPR036365">
    <property type="entry name" value="PGBD-like_sf"/>
</dbReference>
<gene>
    <name evidence="3" type="ORF">NC998_04380</name>
</gene>
<dbReference type="RefSeq" id="WP_199298967.1">
    <property type="nucleotide sequence ID" value="NZ_JAMPKM010000002.1"/>
</dbReference>